<protein>
    <submittedName>
        <fullName evidence="2">Rcn1 protein</fullName>
    </submittedName>
</protein>
<dbReference type="GO" id="GO:0005634">
    <property type="term" value="C:nucleus"/>
    <property type="evidence" value="ECO:0007669"/>
    <property type="project" value="TreeGrafter"/>
</dbReference>
<dbReference type="KEGG" id="cot:CORT_0F04740"/>
<gene>
    <name evidence="2" type="ORF">CORT_0F04740</name>
</gene>
<dbReference type="InterPro" id="IPR006931">
    <property type="entry name" value="Calcipressin"/>
</dbReference>
<comment type="similarity">
    <text evidence="1">Belongs to the RCAN family.</text>
</comment>
<dbReference type="GeneID" id="14541625"/>
<evidence type="ECO:0000313" key="3">
    <source>
        <dbReference type="Proteomes" id="UP000005018"/>
    </source>
</evidence>
<reference evidence="2 3" key="1">
    <citation type="journal article" date="2012" name="PLoS ONE">
        <title>Sequence and analysis of the genome of the pathogenic yeast Candida orthopsilosis.</title>
        <authorList>
            <person name="Riccombeni A."/>
            <person name="Vidanes G."/>
            <person name="Proux-Wera E."/>
            <person name="Wolfe K.H."/>
            <person name="Butler G."/>
        </authorList>
    </citation>
    <scope>NUCLEOTIDE SEQUENCE [LARGE SCALE GENOMIC DNA]</scope>
    <source>
        <strain evidence="2 3">Co 90-125</strain>
    </source>
</reference>
<dbReference type="EMBL" id="HE681724">
    <property type="protein sequence ID" value="CCG24699.1"/>
    <property type="molecule type" value="Genomic_DNA"/>
</dbReference>
<dbReference type="PANTHER" id="PTHR10300">
    <property type="entry name" value="CALCIPRESSIN"/>
    <property type="match status" value="1"/>
</dbReference>
<name>H8X9N3_CANO9</name>
<proteinExistence type="inferred from homology"/>
<dbReference type="HOGENOM" id="CLU_113368_0_0_1"/>
<sequence length="211" mass="24342">MPRSPTNTLIITNLSDHLLQNPHELIEFISGTHNLVQLIVLPKFGRFILICESSRVAQSMKDLLAHDPKWKTLRISYSIKDNRFELNKQDLLDATAGEDYSQVNYLELPHDLNSKRFLISPPMSPHDWDHWDKLEEGPNEKAIYSPEDLSSLLWERLGGNMVRKYQDDSNQVREEVLYNEEGVPAIVLDKSENEVLEEKLPKTSMPTDDGF</sequence>
<keyword evidence="3" id="KW-1185">Reference proteome</keyword>
<accession>H8X9N3</accession>
<dbReference type="AlphaFoldDB" id="H8X9N3"/>
<dbReference type="Pfam" id="PF04847">
    <property type="entry name" value="Calcipressin"/>
    <property type="match status" value="1"/>
</dbReference>
<dbReference type="GO" id="GO:0005737">
    <property type="term" value="C:cytoplasm"/>
    <property type="evidence" value="ECO:0007669"/>
    <property type="project" value="TreeGrafter"/>
</dbReference>
<dbReference type="Proteomes" id="UP000005018">
    <property type="component" value="Chromosome 6"/>
</dbReference>
<evidence type="ECO:0000313" key="2">
    <source>
        <dbReference type="EMBL" id="CCG24699.1"/>
    </source>
</evidence>
<dbReference type="GO" id="GO:0008597">
    <property type="term" value="F:calcium-dependent protein serine/threonine phosphatase regulator activity"/>
    <property type="evidence" value="ECO:0007669"/>
    <property type="project" value="TreeGrafter"/>
</dbReference>
<evidence type="ECO:0000256" key="1">
    <source>
        <dbReference type="ARBA" id="ARBA00008209"/>
    </source>
</evidence>
<dbReference type="PANTHER" id="PTHR10300:SF14">
    <property type="entry name" value="PROTEIN SARAH"/>
    <property type="match status" value="1"/>
</dbReference>
<dbReference type="RefSeq" id="XP_003870827.1">
    <property type="nucleotide sequence ID" value="XM_003870778.1"/>
</dbReference>
<organism evidence="2 3">
    <name type="scientific">Candida orthopsilosis (strain 90-125)</name>
    <name type="common">Yeast</name>
    <dbReference type="NCBI Taxonomy" id="1136231"/>
    <lineage>
        <taxon>Eukaryota</taxon>
        <taxon>Fungi</taxon>
        <taxon>Dikarya</taxon>
        <taxon>Ascomycota</taxon>
        <taxon>Saccharomycotina</taxon>
        <taxon>Pichiomycetes</taxon>
        <taxon>Debaryomycetaceae</taxon>
        <taxon>Candida/Lodderomyces clade</taxon>
        <taxon>Candida</taxon>
    </lineage>
</organism>
<dbReference type="eggNOG" id="KOG4019">
    <property type="taxonomic scope" value="Eukaryota"/>
</dbReference>
<dbReference type="OrthoDB" id="17212at2759"/>
<dbReference type="GO" id="GO:0019722">
    <property type="term" value="P:calcium-mediated signaling"/>
    <property type="evidence" value="ECO:0007669"/>
    <property type="project" value="InterPro"/>
</dbReference>